<evidence type="ECO:0000256" key="8">
    <source>
        <dbReference type="ARBA" id="ARBA00005271"/>
    </source>
</evidence>
<evidence type="ECO:0000256" key="7">
    <source>
        <dbReference type="ARBA" id="ARBA00004604"/>
    </source>
</evidence>
<keyword evidence="20" id="KW-0206">Cytoskeleton</keyword>
<keyword evidence="10" id="KW-0217">Developmental protein</keyword>
<feature type="compositionally biased region" description="Basic and acidic residues" evidence="26">
    <location>
        <begin position="671"/>
        <end position="684"/>
    </location>
</feature>
<evidence type="ECO:0000256" key="18">
    <source>
        <dbReference type="ARBA" id="ARBA00023136"/>
    </source>
</evidence>
<feature type="compositionally biased region" description="Pro residues" evidence="26">
    <location>
        <begin position="1031"/>
        <end position="1070"/>
    </location>
</feature>
<feature type="compositionally biased region" description="Basic and acidic residues" evidence="26">
    <location>
        <begin position="75"/>
        <end position="87"/>
    </location>
</feature>
<evidence type="ECO:0000256" key="17">
    <source>
        <dbReference type="ARBA" id="ARBA00023054"/>
    </source>
</evidence>
<keyword evidence="16" id="KW-0346">Stress response</keyword>
<evidence type="ECO:0000256" key="19">
    <source>
        <dbReference type="ARBA" id="ARBA00023203"/>
    </source>
</evidence>
<dbReference type="PROSITE" id="PS50186">
    <property type="entry name" value="DEP"/>
    <property type="match status" value="1"/>
</dbReference>
<evidence type="ECO:0000259" key="28">
    <source>
        <dbReference type="PROSITE" id="PS51444"/>
    </source>
</evidence>
<feature type="region of interest" description="Disordered" evidence="26">
    <location>
        <begin position="410"/>
        <end position="443"/>
    </location>
</feature>
<keyword evidence="14" id="KW-0227">DNA damage</keyword>
<feature type="region of interest" description="Disordered" evidence="26">
    <location>
        <begin position="889"/>
        <end position="908"/>
    </location>
</feature>
<feature type="compositionally biased region" description="Basic and acidic residues" evidence="26">
    <location>
        <begin position="46"/>
        <end position="59"/>
    </location>
</feature>
<protein>
    <recommendedName>
        <fullName evidence="25">Formin-2</fullName>
    </recommendedName>
</protein>
<keyword evidence="30" id="KW-1185">Reference proteome</keyword>
<accession>A0A8C3VG24</accession>
<gene>
    <name evidence="29" type="primary">FMN2</name>
</gene>
<feature type="compositionally biased region" description="Polar residues" evidence="26">
    <location>
        <begin position="101"/>
        <end position="111"/>
    </location>
</feature>
<dbReference type="Pfam" id="PF02181">
    <property type="entry name" value="FH2"/>
    <property type="match status" value="1"/>
</dbReference>
<evidence type="ECO:0000256" key="14">
    <source>
        <dbReference type="ARBA" id="ARBA00022763"/>
    </source>
</evidence>
<feature type="region of interest" description="Disordered" evidence="26">
    <location>
        <begin position="665"/>
        <end position="747"/>
    </location>
</feature>
<evidence type="ECO:0000256" key="9">
    <source>
        <dbReference type="ARBA" id="ARBA00022448"/>
    </source>
</evidence>
<reference evidence="29" key="1">
    <citation type="submission" date="2020-10" db="EMBL/GenBank/DDBJ databases">
        <title>Catharus ustulatus (Swainson's thrush) genome, bCatUst1, primary haplotype v2.</title>
        <authorList>
            <person name="Delmore K."/>
            <person name="Vafadar M."/>
            <person name="Formenti G."/>
            <person name="Chow W."/>
            <person name="Pelan S."/>
            <person name="Howe K."/>
            <person name="Rhie A."/>
            <person name="Mountcastle J."/>
            <person name="Haase B."/>
            <person name="Fedrigo O."/>
            <person name="Jarvis E.D."/>
        </authorList>
    </citation>
    <scope>NUCLEOTIDE SEQUENCE [LARGE SCALE GENOMIC DNA]</scope>
</reference>
<feature type="compositionally biased region" description="Polar residues" evidence="26">
    <location>
        <begin position="699"/>
        <end position="713"/>
    </location>
</feature>
<dbReference type="Ensembl" id="ENSCUST00005026644.1">
    <property type="protein sequence ID" value="ENSCUSP00005025728.1"/>
    <property type="gene ID" value="ENSCUSG00005015964.1"/>
</dbReference>
<feature type="region of interest" description="Disordered" evidence="26">
    <location>
        <begin position="1"/>
        <end position="120"/>
    </location>
</feature>
<dbReference type="GO" id="GO:0051015">
    <property type="term" value="F:actin filament binding"/>
    <property type="evidence" value="ECO:0007669"/>
    <property type="project" value="TreeGrafter"/>
</dbReference>
<dbReference type="PROSITE" id="PS51444">
    <property type="entry name" value="FH2"/>
    <property type="match status" value="1"/>
</dbReference>
<evidence type="ECO:0000256" key="2">
    <source>
        <dbReference type="ARBA" id="ARBA00004245"/>
    </source>
</evidence>
<keyword evidence="13" id="KW-0597">Phosphoprotein</keyword>
<evidence type="ECO:0000256" key="3">
    <source>
        <dbReference type="ARBA" id="ARBA00004413"/>
    </source>
</evidence>
<evidence type="ECO:0000313" key="29">
    <source>
        <dbReference type="Ensembl" id="ENSCUSP00005025728.1"/>
    </source>
</evidence>
<feature type="compositionally biased region" description="Basic and acidic residues" evidence="26">
    <location>
        <begin position="23"/>
        <end position="32"/>
    </location>
</feature>
<sequence>MGNQDGKLKKNTGDVQEGGEDASGPKDTDGTKKVSGGRRGLGKHAKGSESGKKKGKSDSRPSVFSNLRIRKNLSKAKDGNSSSREDVLESQALQPGELDSTHSIVTKTPDISISADEGGLSDTDVEHFEIRNETVPAAAETQDGQRTSSGSDTDIYSFHSAAEQEDLLSDIQQAIRLQQQQQGAINIGTEDLVTKTMGRHMANSQATPLDFERFFSVTTTDKERSPDTEGAFPAVSEIVENIPVSCATEREPKEAVNGTGSPGNSLLETQERQPLIEEQLAAGVDAVASELQDGLNRTAVENGSETHSSTQPFPASAADVEAKIAEVQAVDFQGSVIEGGISDAGHDHAAETQEGKHTLSASQEELHNGLSTEMKNGSLSSEGAAESPMLGSRCFKPYLINPCYIKTTTRQLSSPNHSPSPSPSQSPLFTRRQESFHKKEKVSIRKKRSASLSGLFSRSADWTEEVSNNKSEITEKVSSADFLEHKGYREKFQAERVPLTHSRKSSGVQASTETFPNVFSGRTLLEKLFSQQENAPQEEAEKLCSRIIAMGLLLPFTDCFREPCNQSAKQSTPTFDQDQLYTWAAVSQPTHSTDYIEGSFPRRIPSAWPPPKPPDEEQRLKISEGTDDFEVKSEERASVIQQLEQTIEDLRTKIAELEKQFPAAEVQTAGREQEKEHAHADLGERSSVTPQRNEEETTPRTVSQARSVQTSPTEDYLTRTMPSASALPQPPPPLHLEGGKSEGPTQKLPALELQPTFCSEISLMLSPKLISVPLDASQSVQSIPQPPLPGPKADLSLASGETETSVCHQPICTVDVTCSEHLPSMPPEPTCSIPPSLPGTEQAAPLSGAHGHSFVTPMSTAGLPLPPPLPDSGLPSSAASAVTHLDHSFPGTMMSPLPPPPHLPSGEIPMLPPAPLLPCPGFPPPPIPPPLPGAGVPSPLPGWGIPPPPPPPPPLPGSGVPLPPPPLPGLGLPPPAPLLPGAGLPPPPPPLPGGGIPPPPPPPPPLPAVPPPPPLPGVAVPPPPPLPGAAVPPPPPLPGAGVPPPPPPLPGLGMPPPAPPPLPGSAPPLPASVQGGSYPAAPQGCGFLPPPLPSGFFAMGMNQEKGSRKHVIEPSRPMKPLYWTRIQLHSKRDSSASLVWEKIEEPSIDYHEFEELFSKTAVKERKKPISDTITKTKTKQVVKLLSNKRSQAVGILMSSLHLDMKDIQHAVVNLDNSVVDLETLQALYENRAQSDELEKIEKHSKASKEKENAKSLDKPEQFLYELSLIPNFSERVFCILFQSTFSESIGSIRRKLELLQKLCETLKNESGVMRVLGLVLAFGNYMNGGNRTRGQADGFGLDILPKLKDVKSSDNSRSLLSYIVSYYLRNFDEDAGREQCIFPLPDPQDLFQASQLKFDDFQKDLRKMKKDLRACETEAAKVYQLSLEEHLQPFKDNMEQFISQAKIDQENEEKSLTEAHKSFLETTAYFCMKPKMGEKEVSPHSFFSIWHEFSSDFKDFWKKENKLILQERVKEAEEVCRQKKGKSLYNIRPKHDSGIVSKNRSNTSVCIT</sequence>
<keyword evidence="17" id="KW-0175">Coiled coil</keyword>
<dbReference type="GO" id="GO:0005829">
    <property type="term" value="C:cytosol"/>
    <property type="evidence" value="ECO:0007669"/>
    <property type="project" value="UniProtKB-SubCell"/>
</dbReference>
<evidence type="ECO:0000256" key="15">
    <source>
        <dbReference type="ARBA" id="ARBA00022927"/>
    </source>
</evidence>
<dbReference type="InterPro" id="IPR036390">
    <property type="entry name" value="WH_DNA-bd_sf"/>
</dbReference>
<dbReference type="SUPFAM" id="SSF46785">
    <property type="entry name" value="Winged helix' DNA-binding domain"/>
    <property type="match status" value="1"/>
</dbReference>
<feature type="domain" description="FH2" evidence="28">
    <location>
        <begin position="1108"/>
        <end position="1523"/>
    </location>
</feature>
<reference evidence="29" key="2">
    <citation type="submission" date="2025-08" db="UniProtKB">
        <authorList>
            <consortium name="Ensembl"/>
        </authorList>
    </citation>
    <scope>IDENTIFICATION</scope>
</reference>
<evidence type="ECO:0000256" key="5">
    <source>
        <dbReference type="ARBA" id="ARBA00004544"/>
    </source>
</evidence>
<evidence type="ECO:0000256" key="23">
    <source>
        <dbReference type="ARBA" id="ARBA00057189"/>
    </source>
</evidence>
<dbReference type="PRINTS" id="PR01217">
    <property type="entry name" value="PRICHEXTENSN"/>
</dbReference>
<keyword evidence="9" id="KW-0813">Transport</keyword>
<evidence type="ECO:0000256" key="10">
    <source>
        <dbReference type="ARBA" id="ARBA00022473"/>
    </source>
</evidence>
<evidence type="ECO:0000256" key="20">
    <source>
        <dbReference type="ARBA" id="ARBA00023212"/>
    </source>
</evidence>
<evidence type="ECO:0000259" key="27">
    <source>
        <dbReference type="PROSITE" id="PS50186"/>
    </source>
</evidence>
<dbReference type="GO" id="GO:0030866">
    <property type="term" value="P:cortical actin cytoskeleton organization"/>
    <property type="evidence" value="ECO:0007669"/>
    <property type="project" value="TreeGrafter"/>
</dbReference>
<keyword evidence="12" id="KW-0963">Cytoplasm</keyword>
<dbReference type="GO" id="GO:0005856">
    <property type="term" value="C:cytoskeleton"/>
    <property type="evidence" value="ECO:0007669"/>
    <property type="project" value="UniProtKB-SubCell"/>
</dbReference>
<keyword evidence="15" id="KW-0653">Protein transport</keyword>
<dbReference type="GO" id="GO:0070649">
    <property type="term" value="P:formin-nucleated actin cable assembly"/>
    <property type="evidence" value="ECO:0007669"/>
    <property type="project" value="UniProtKB-ARBA"/>
</dbReference>
<keyword evidence="21" id="KW-0539">Nucleus</keyword>
<keyword evidence="19" id="KW-0009">Actin-binding</keyword>
<dbReference type="InterPro" id="IPR042201">
    <property type="entry name" value="FH2_Formin_sf"/>
</dbReference>
<comment type="subunit">
    <text evidence="24">Interacts with SPIRE1. Binds actin. Interacts with CDKN1A.</text>
</comment>
<dbReference type="GO" id="GO:0006974">
    <property type="term" value="P:DNA damage response"/>
    <property type="evidence" value="ECO:0007669"/>
    <property type="project" value="UniProtKB-KW"/>
</dbReference>
<evidence type="ECO:0000313" key="30">
    <source>
        <dbReference type="Proteomes" id="UP000694563"/>
    </source>
</evidence>
<evidence type="ECO:0000256" key="1">
    <source>
        <dbReference type="ARBA" id="ARBA00004180"/>
    </source>
</evidence>
<dbReference type="InterPro" id="IPR015425">
    <property type="entry name" value="FH2_Formin"/>
</dbReference>
<feature type="region of interest" description="Disordered" evidence="26">
    <location>
        <begin position="134"/>
        <end position="154"/>
    </location>
</feature>
<evidence type="ECO:0000256" key="13">
    <source>
        <dbReference type="ARBA" id="ARBA00022553"/>
    </source>
</evidence>
<reference evidence="29" key="3">
    <citation type="submission" date="2025-09" db="UniProtKB">
        <authorList>
            <consortium name="Ensembl"/>
        </authorList>
    </citation>
    <scope>IDENTIFICATION</scope>
</reference>
<proteinExistence type="inferred from homology"/>
<dbReference type="FunFam" id="1.20.58.2220:FF:000007">
    <property type="entry name" value="formin-2"/>
    <property type="match status" value="1"/>
</dbReference>
<name>A0A8C3VG24_CATUS</name>
<evidence type="ECO:0000256" key="6">
    <source>
        <dbReference type="ARBA" id="ARBA00004556"/>
    </source>
</evidence>
<evidence type="ECO:0000256" key="11">
    <source>
        <dbReference type="ARBA" id="ARBA00022475"/>
    </source>
</evidence>
<feature type="compositionally biased region" description="Polar residues" evidence="26">
    <location>
        <begin position="142"/>
        <end position="154"/>
    </location>
</feature>
<keyword evidence="11" id="KW-1003">Cell membrane</keyword>
<dbReference type="GO" id="GO:0035556">
    <property type="term" value="P:intracellular signal transduction"/>
    <property type="evidence" value="ECO:0007669"/>
    <property type="project" value="InterPro"/>
</dbReference>
<dbReference type="GO" id="GO:0005730">
    <property type="term" value="C:nucleolus"/>
    <property type="evidence" value="ECO:0007669"/>
    <property type="project" value="UniProtKB-SubCell"/>
</dbReference>
<evidence type="ECO:0000256" key="4">
    <source>
        <dbReference type="ARBA" id="ARBA00004514"/>
    </source>
</evidence>
<dbReference type="PANTHER" id="PTHR45920:SF7">
    <property type="entry name" value="FORMIN-G"/>
    <property type="match status" value="1"/>
</dbReference>
<dbReference type="GO" id="GO:0005938">
    <property type="term" value="C:cell cortex"/>
    <property type="evidence" value="ECO:0007669"/>
    <property type="project" value="UniProtKB-SubCell"/>
</dbReference>
<organism evidence="29 30">
    <name type="scientific">Catharus ustulatus</name>
    <name type="common">Russet-backed thrush</name>
    <name type="synonym">Hylocichla ustulatus</name>
    <dbReference type="NCBI Taxonomy" id="91951"/>
    <lineage>
        <taxon>Eukaryota</taxon>
        <taxon>Metazoa</taxon>
        <taxon>Chordata</taxon>
        <taxon>Craniata</taxon>
        <taxon>Vertebrata</taxon>
        <taxon>Euteleostomi</taxon>
        <taxon>Archelosauria</taxon>
        <taxon>Archosauria</taxon>
        <taxon>Dinosauria</taxon>
        <taxon>Saurischia</taxon>
        <taxon>Theropoda</taxon>
        <taxon>Coelurosauria</taxon>
        <taxon>Aves</taxon>
        <taxon>Neognathae</taxon>
        <taxon>Neoaves</taxon>
        <taxon>Telluraves</taxon>
        <taxon>Australaves</taxon>
        <taxon>Passeriformes</taxon>
        <taxon>Turdidae</taxon>
        <taxon>Catharus</taxon>
    </lineage>
</organism>
<comment type="function">
    <text evidence="23">Actin-binding protein that is involved in actin cytoskeleton assembly and reorganization. Acts as an actin nucleation factor and promotes assembly of actin filaments together with SPIRE1 and SPIRE2. Involved in intracellular vesicle transport along actin fibers, providing a novel link between actin cytoskeleton dynamics and intracellular transport. Required for asymmetric spindle positioning, asymmetric oocyte division and polar body extrusion during female germ cell meiosis. Plays a role in responses to DNA damage, cellular stress and hypoxia by protecting CDKN1A against degradation, and thereby plays a role in stress-induced cell cycle arrest. Also acts in the nucleus: together with SPIRE1 and SPIRE2, promotes assembly of nuclear actin filaments in response to DNA damage in order to facilitate movement of chromatin and repair factors after DNA damage. Protects cells against apoptosis by protecting CDKN1A against degradation.</text>
</comment>
<feature type="region of interest" description="Disordered" evidence="26">
    <location>
        <begin position="1031"/>
        <end position="1077"/>
    </location>
</feature>
<comment type="subcellular location">
    <subcellularLocation>
        <location evidence="3">Cell membrane</location>
        <topology evidence="3">Peripheral membrane protein</topology>
        <orientation evidence="3">Cytoplasmic side</orientation>
    </subcellularLocation>
    <subcellularLocation>
        <location evidence="5">Cytoplasm</location>
        <location evidence="5">Cell cortex</location>
    </subcellularLocation>
    <subcellularLocation>
        <location evidence="2">Cytoplasm</location>
        <location evidence="2">Cytoskeleton</location>
    </subcellularLocation>
    <subcellularLocation>
        <location evidence="4">Cytoplasm</location>
        <location evidence="4">Cytosol</location>
    </subcellularLocation>
    <subcellularLocation>
        <location evidence="6">Cytoplasm</location>
        <location evidence="6">Perinuclear region</location>
    </subcellularLocation>
    <subcellularLocation>
        <location evidence="1">Cytoplasmic vesicle membrane</location>
        <topology evidence="1">Peripheral membrane protein</topology>
        <orientation evidence="1">Cytoplasmic side</orientation>
    </subcellularLocation>
    <subcellularLocation>
        <location evidence="7">Nucleus</location>
        <location evidence="7">Nucleolus</location>
    </subcellularLocation>
</comment>
<dbReference type="GO" id="GO:0048471">
    <property type="term" value="C:perinuclear region of cytoplasm"/>
    <property type="evidence" value="ECO:0007669"/>
    <property type="project" value="UniProtKB-SubCell"/>
</dbReference>
<dbReference type="PANTHER" id="PTHR45920">
    <property type="entry name" value="FORMIN HOMOLOGY 2 DOMAIN CONTAINING, ISOFORM I"/>
    <property type="match status" value="1"/>
</dbReference>
<dbReference type="SMART" id="SM00498">
    <property type="entry name" value="FH2"/>
    <property type="match status" value="1"/>
</dbReference>
<evidence type="ECO:0000256" key="25">
    <source>
        <dbReference type="ARBA" id="ARBA00069459"/>
    </source>
</evidence>
<feature type="domain" description="DEP" evidence="27">
    <location>
        <begin position="514"/>
        <end position="585"/>
    </location>
</feature>
<evidence type="ECO:0000256" key="12">
    <source>
        <dbReference type="ARBA" id="ARBA00022490"/>
    </source>
</evidence>
<evidence type="ECO:0000256" key="16">
    <source>
        <dbReference type="ARBA" id="ARBA00023016"/>
    </source>
</evidence>
<dbReference type="Gene3D" id="1.20.58.2220">
    <property type="entry name" value="Formin, FH2 domain"/>
    <property type="match status" value="1"/>
</dbReference>
<feature type="region of interest" description="Disordered" evidence="26">
    <location>
        <begin position="829"/>
        <end position="878"/>
    </location>
</feature>
<evidence type="ECO:0000256" key="21">
    <source>
        <dbReference type="ARBA" id="ARBA00023242"/>
    </source>
</evidence>
<keyword evidence="18" id="KW-0472">Membrane</keyword>
<dbReference type="GO" id="GO:0005886">
    <property type="term" value="C:plasma membrane"/>
    <property type="evidence" value="ECO:0007669"/>
    <property type="project" value="UniProtKB-SubCell"/>
</dbReference>
<dbReference type="GO" id="GO:0030659">
    <property type="term" value="C:cytoplasmic vesicle membrane"/>
    <property type="evidence" value="ECO:0007669"/>
    <property type="project" value="UniProtKB-SubCell"/>
</dbReference>
<dbReference type="GO" id="GO:0015031">
    <property type="term" value="P:protein transport"/>
    <property type="evidence" value="ECO:0007669"/>
    <property type="project" value="UniProtKB-KW"/>
</dbReference>
<dbReference type="SUPFAM" id="SSF101447">
    <property type="entry name" value="Formin homology 2 domain (FH2 domain)"/>
    <property type="match status" value="1"/>
</dbReference>
<comment type="similarity">
    <text evidence="8">Belongs to the formin homology family. Cappuccino subfamily.</text>
</comment>
<feature type="compositionally biased region" description="Basic and acidic residues" evidence="26">
    <location>
        <begin position="431"/>
        <end position="443"/>
    </location>
</feature>
<dbReference type="InterPro" id="IPR000591">
    <property type="entry name" value="DEP_dom"/>
</dbReference>
<evidence type="ECO:0000256" key="26">
    <source>
        <dbReference type="SAM" id="MobiDB-lite"/>
    </source>
</evidence>
<feature type="compositionally biased region" description="Basic and acidic residues" evidence="26">
    <location>
        <begin position="1"/>
        <end position="12"/>
    </location>
</feature>
<feature type="region of interest" description="Disordered" evidence="26">
    <location>
        <begin position="938"/>
        <end position="1008"/>
    </location>
</feature>
<dbReference type="Proteomes" id="UP000694563">
    <property type="component" value="Chromosome 3"/>
</dbReference>
<evidence type="ECO:0000256" key="22">
    <source>
        <dbReference type="ARBA" id="ARBA00023329"/>
    </source>
</evidence>
<keyword evidence="22" id="KW-0968">Cytoplasmic vesicle</keyword>
<evidence type="ECO:0000256" key="24">
    <source>
        <dbReference type="ARBA" id="ARBA00062215"/>
    </source>
</evidence>